<sequence>MSCHKSTNSATRGFTLTGSEEGPQSFNPEVMFVITKVDEVFVIFVLPCTTLGKLVKLVDVGVCVFNVLCHHRLYFVYKCRVVCIVVGDEAQRIMLQISLIVEDVDDNRMKIAVYLTQMESLDFVLHKKVIVLSITPKD</sequence>
<proteinExistence type="predicted"/>
<dbReference type="EMBL" id="HACA01023554">
    <property type="protein sequence ID" value="CDW40915.1"/>
    <property type="molecule type" value="Transcribed_RNA"/>
</dbReference>
<evidence type="ECO:0000313" key="2">
    <source>
        <dbReference type="EMBL" id="CDW40915.1"/>
    </source>
</evidence>
<organism evidence="2">
    <name type="scientific">Lepeophtheirus salmonis</name>
    <name type="common">Salmon louse</name>
    <name type="synonym">Caligus salmonis</name>
    <dbReference type="NCBI Taxonomy" id="72036"/>
    <lineage>
        <taxon>Eukaryota</taxon>
        <taxon>Metazoa</taxon>
        <taxon>Ecdysozoa</taxon>
        <taxon>Arthropoda</taxon>
        <taxon>Crustacea</taxon>
        <taxon>Multicrustacea</taxon>
        <taxon>Hexanauplia</taxon>
        <taxon>Copepoda</taxon>
        <taxon>Siphonostomatoida</taxon>
        <taxon>Caligidae</taxon>
        <taxon>Lepeophtheirus</taxon>
    </lineage>
</organism>
<accession>A0A0K2USA7</accession>
<dbReference type="AlphaFoldDB" id="A0A0K2USA7"/>
<evidence type="ECO:0000256" key="1">
    <source>
        <dbReference type="SAM" id="MobiDB-lite"/>
    </source>
</evidence>
<reference evidence="2" key="1">
    <citation type="submission" date="2014-05" db="EMBL/GenBank/DDBJ databases">
        <authorList>
            <person name="Chronopoulou M."/>
        </authorList>
    </citation>
    <scope>NUCLEOTIDE SEQUENCE</scope>
    <source>
        <tissue evidence="2">Whole organism</tissue>
    </source>
</reference>
<name>A0A0K2USA7_LEPSM</name>
<protein>
    <submittedName>
        <fullName evidence="2">Uncharacterized protein</fullName>
    </submittedName>
</protein>
<feature type="region of interest" description="Disordered" evidence="1">
    <location>
        <begin position="1"/>
        <end position="20"/>
    </location>
</feature>